<feature type="non-terminal residue" evidence="9">
    <location>
        <position position="706"/>
    </location>
</feature>
<keyword evidence="3" id="KW-0540">Nuclease</keyword>
<dbReference type="GO" id="GO:0004190">
    <property type="term" value="F:aspartic-type endopeptidase activity"/>
    <property type="evidence" value="ECO:0007669"/>
    <property type="project" value="InterPro"/>
</dbReference>
<dbReference type="SUPFAM" id="SSF56672">
    <property type="entry name" value="DNA/RNA polymerases"/>
    <property type="match status" value="1"/>
</dbReference>
<keyword evidence="1" id="KW-0808">Transferase</keyword>
<dbReference type="GO" id="GO:0016779">
    <property type="term" value="F:nucleotidyltransferase activity"/>
    <property type="evidence" value="ECO:0007669"/>
    <property type="project" value="UniProtKB-KW"/>
</dbReference>
<comment type="caution">
    <text evidence="9">The sequence shown here is derived from an EMBL/GenBank/DDBJ whole genome shotgun (WGS) entry which is preliminary data.</text>
</comment>
<dbReference type="PROSITE" id="PS50175">
    <property type="entry name" value="ASP_PROT_RETROV"/>
    <property type="match status" value="1"/>
</dbReference>
<dbReference type="Gene3D" id="3.10.10.10">
    <property type="entry name" value="HIV Type 1 Reverse Transcriptase, subunit A, domain 1"/>
    <property type="match status" value="1"/>
</dbReference>
<dbReference type="GO" id="GO:0004519">
    <property type="term" value="F:endonuclease activity"/>
    <property type="evidence" value="ECO:0007669"/>
    <property type="project" value="UniProtKB-KW"/>
</dbReference>
<evidence type="ECO:0000256" key="3">
    <source>
        <dbReference type="ARBA" id="ARBA00022722"/>
    </source>
</evidence>
<feature type="compositionally biased region" description="Basic and acidic residues" evidence="7">
    <location>
        <begin position="360"/>
        <end position="369"/>
    </location>
</feature>
<dbReference type="SUPFAM" id="SSF50630">
    <property type="entry name" value="Acid proteases"/>
    <property type="match status" value="1"/>
</dbReference>
<dbReference type="Gene3D" id="2.40.70.10">
    <property type="entry name" value="Acid Proteases"/>
    <property type="match status" value="1"/>
</dbReference>
<feature type="coiled-coil region" evidence="6">
    <location>
        <begin position="452"/>
        <end position="479"/>
    </location>
</feature>
<dbReference type="PANTHER" id="PTHR37984:SF5">
    <property type="entry name" value="PROTEIN NYNRIN-LIKE"/>
    <property type="match status" value="1"/>
</dbReference>
<sequence>MCGAESAGFECENDGLERKSDGDDELDDPEEDRRVMASGVMEPQQQRQAGAGGGSKTMRLYPGERMGWWSAQKFDRRVRMRALVMGAVNDVRTKILLDTGANVSAISESFAKKLRLKARASTDKQIDVQGINKGKLLTTSPTTVKVTLGWKIVYEFEVWIMDHHTGVDLILGTDFMIPASIRLDLYNSTARLPDEVIIPLFKSRAAEITGPPYGDHVTDGPAESTSIQERMIAEFQLRRKQPSDETHELWVRRTKDWVPTLIHSSRRKPTRVLLTNVSGKLVWCPAHFPVVHWAPYGELAPDDGYVRLTSARYRDWQVLAYEAAIDKDLLKREQRLYDEWLAKQPPAVERRRYTRPQGEMNRDPRRPGEDGAELTCAQRHEQRDRRAVAPTEPSGAGEQASESVDSAGVTVMTDQPAVPVSTDDPEGETDSAVTTGFEEATVVSGRSRVCEAEDSIAELMQLLDNARKLRAELETEENDGVRSCSAAMDKVLRDEIEVSDVCLADDPEEDLRLRFVAAMTLCEDEAITMISATGEEAAEIESSANEIDLADYAHELAFLPDLTDSALTVLDYASKNVVCTAHTESQRAKLVEMLKKQEGIMIASGNALPPPAYGAICDIDVQGHTPIKQRARRVPLKHLKKLYELLKGLLKAGLIAFSKNPWASPIVIVLKKNGVDIRLCIDYKMVNAITVLMEYAMPLVDDLLTE</sequence>
<evidence type="ECO:0000256" key="1">
    <source>
        <dbReference type="ARBA" id="ARBA00022679"/>
    </source>
</evidence>
<dbReference type="PANTHER" id="PTHR37984">
    <property type="entry name" value="PROTEIN CBG26694"/>
    <property type="match status" value="1"/>
</dbReference>
<feature type="region of interest" description="Disordered" evidence="7">
    <location>
        <begin position="348"/>
        <end position="406"/>
    </location>
</feature>
<evidence type="ECO:0000259" key="8">
    <source>
        <dbReference type="PROSITE" id="PS50175"/>
    </source>
</evidence>
<evidence type="ECO:0000256" key="5">
    <source>
        <dbReference type="ARBA" id="ARBA00022801"/>
    </source>
</evidence>
<evidence type="ECO:0000256" key="6">
    <source>
        <dbReference type="SAM" id="Coils"/>
    </source>
</evidence>
<feature type="compositionally biased region" description="Basic and acidic residues" evidence="7">
    <location>
        <begin position="378"/>
        <end position="387"/>
    </location>
</feature>
<dbReference type="InterPro" id="IPR050951">
    <property type="entry name" value="Retrovirus_Pol_polyprotein"/>
</dbReference>
<evidence type="ECO:0000256" key="2">
    <source>
        <dbReference type="ARBA" id="ARBA00022695"/>
    </source>
</evidence>
<feature type="region of interest" description="Disordered" evidence="7">
    <location>
        <begin position="1"/>
        <end position="57"/>
    </location>
</feature>
<feature type="domain" description="Peptidase A2" evidence="8">
    <location>
        <begin position="93"/>
        <end position="132"/>
    </location>
</feature>
<keyword evidence="5" id="KW-0378">Hydrolase</keyword>
<dbReference type="Pfam" id="PF13650">
    <property type="entry name" value="Asp_protease_2"/>
    <property type="match status" value="1"/>
</dbReference>
<dbReference type="InterPro" id="IPR001995">
    <property type="entry name" value="Peptidase_A2_cat"/>
</dbReference>
<organism evidence="9 10">
    <name type="scientific">Phytophthora rubi</name>
    <dbReference type="NCBI Taxonomy" id="129364"/>
    <lineage>
        <taxon>Eukaryota</taxon>
        <taxon>Sar</taxon>
        <taxon>Stramenopiles</taxon>
        <taxon>Oomycota</taxon>
        <taxon>Peronosporomycetes</taxon>
        <taxon>Peronosporales</taxon>
        <taxon>Peronosporaceae</taxon>
        <taxon>Phytophthora</taxon>
    </lineage>
</organism>
<proteinExistence type="predicted"/>
<dbReference type="InterPro" id="IPR001969">
    <property type="entry name" value="Aspartic_peptidase_AS"/>
</dbReference>
<dbReference type="InterPro" id="IPR043502">
    <property type="entry name" value="DNA/RNA_pol_sf"/>
</dbReference>
<dbReference type="PROSITE" id="PS00141">
    <property type="entry name" value="ASP_PROTEASE"/>
    <property type="match status" value="1"/>
</dbReference>
<dbReference type="InterPro" id="IPR021109">
    <property type="entry name" value="Peptidase_aspartic_dom_sf"/>
</dbReference>
<keyword evidence="4" id="KW-0255">Endonuclease</keyword>
<keyword evidence="6" id="KW-0175">Coiled coil</keyword>
<evidence type="ECO:0000313" key="9">
    <source>
        <dbReference type="EMBL" id="KAE8973576.1"/>
    </source>
</evidence>
<dbReference type="Proteomes" id="UP000429607">
    <property type="component" value="Unassembled WGS sequence"/>
</dbReference>
<evidence type="ECO:0000313" key="10">
    <source>
        <dbReference type="Proteomes" id="UP000429607"/>
    </source>
</evidence>
<protein>
    <recommendedName>
        <fullName evidence="8">Peptidase A2 domain-containing protein</fullName>
    </recommendedName>
</protein>
<name>A0A6A3HSD4_9STRA</name>
<evidence type="ECO:0000256" key="4">
    <source>
        <dbReference type="ARBA" id="ARBA00022759"/>
    </source>
</evidence>
<evidence type="ECO:0000256" key="7">
    <source>
        <dbReference type="SAM" id="MobiDB-lite"/>
    </source>
</evidence>
<dbReference type="AlphaFoldDB" id="A0A6A3HSD4"/>
<gene>
    <name evidence="9" type="ORF">PR001_g26271</name>
</gene>
<dbReference type="EMBL" id="QXFV01003829">
    <property type="protein sequence ID" value="KAE8973576.1"/>
    <property type="molecule type" value="Genomic_DNA"/>
</dbReference>
<dbReference type="CDD" id="cd00303">
    <property type="entry name" value="retropepsin_like"/>
    <property type="match status" value="1"/>
</dbReference>
<reference evidence="9 10" key="1">
    <citation type="submission" date="2018-09" db="EMBL/GenBank/DDBJ databases">
        <title>Genomic investigation of the strawberry pathogen Phytophthora fragariae indicates pathogenicity is determined by transcriptional variation in three key races.</title>
        <authorList>
            <person name="Adams T.M."/>
            <person name="Armitage A.D."/>
            <person name="Sobczyk M.K."/>
            <person name="Bates H.J."/>
            <person name="Dunwell J.M."/>
            <person name="Nellist C.F."/>
            <person name="Harrison R.J."/>
        </authorList>
    </citation>
    <scope>NUCLEOTIDE SEQUENCE [LARGE SCALE GENOMIC DNA]</scope>
    <source>
        <strain evidence="9 10">SCRP249</strain>
    </source>
</reference>
<keyword evidence="2" id="KW-0548">Nucleotidyltransferase</keyword>
<dbReference type="GO" id="GO:0006508">
    <property type="term" value="P:proteolysis"/>
    <property type="evidence" value="ECO:0007669"/>
    <property type="project" value="InterPro"/>
</dbReference>
<accession>A0A6A3HSD4</accession>